<sequence length="302" mass="36324">MALNQTNKLVWIIETIHKARKISFEDLNRKWQENTDLSGGEEMQKRTFHKWKWNILDTFGLVIECEKVAPYRYYIANADEMERGSIENWLLDTLSVSNLLIERKSIKDRILLEEVPSGRKYLDSILAAMKDNRFIHITYSCYRRENAKEFYIMPLCVKLYRQRWYMVGRVWSLNRDMLFCFDRIQDIRFSSHTFQYPKDFNPREYFDGCFGIIAGTDTKIQEVRLKVSASQANYIRDLPLHESQREVERTAEYSVFTLKVRPTFDFQQEILWNGEHIEVLEPLWLRKEIAGRIKKMWNKYNP</sequence>
<organism evidence="3 4">
    <name type="scientific">Hoylesella oralis ATCC 33269</name>
    <dbReference type="NCBI Taxonomy" id="873533"/>
    <lineage>
        <taxon>Bacteria</taxon>
        <taxon>Pseudomonadati</taxon>
        <taxon>Bacteroidota</taxon>
        <taxon>Bacteroidia</taxon>
        <taxon>Bacteroidales</taxon>
        <taxon>Prevotellaceae</taxon>
        <taxon>Hoylesella</taxon>
    </lineage>
</organism>
<feature type="domain" description="WCX" evidence="2">
    <location>
        <begin position="221"/>
        <end position="296"/>
    </location>
</feature>
<dbReference type="HOGENOM" id="CLU_041141_6_2_10"/>
<comment type="caution">
    <text evidence="3">The sequence shown here is derived from an EMBL/GenBank/DDBJ whole genome shotgun (WGS) entry which is preliminary data.</text>
</comment>
<dbReference type="STRING" id="28134.SAMN05444288_2084"/>
<evidence type="ECO:0000259" key="2">
    <source>
        <dbReference type="Pfam" id="PF25583"/>
    </source>
</evidence>
<proteinExistence type="predicted"/>
<dbReference type="PANTHER" id="PTHR34580:SF9">
    <property type="entry name" value="SLL5097 PROTEIN"/>
    <property type="match status" value="1"/>
</dbReference>
<gene>
    <name evidence="3" type="ORF">HMPREF0663_11505</name>
</gene>
<dbReference type="InterPro" id="IPR026881">
    <property type="entry name" value="WYL_dom"/>
</dbReference>
<evidence type="ECO:0000259" key="1">
    <source>
        <dbReference type="Pfam" id="PF13280"/>
    </source>
</evidence>
<dbReference type="Pfam" id="PF13280">
    <property type="entry name" value="WYL"/>
    <property type="match status" value="1"/>
</dbReference>
<dbReference type="PROSITE" id="PS52050">
    <property type="entry name" value="WYL"/>
    <property type="match status" value="1"/>
</dbReference>
<reference evidence="3" key="1">
    <citation type="submission" date="2011-01" db="EMBL/GenBank/DDBJ databases">
        <authorList>
            <person name="Muzny D."/>
            <person name="Qin X."/>
            <person name="Buhay C."/>
            <person name="Dugan-Rocha S."/>
            <person name="Ding Y."/>
            <person name="Chen G."/>
            <person name="Hawes A."/>
            <person name="Holder M."/>
            <person name="Jhangiani S."/>
            <person name="Johnson A."/>
            <person name="Khan Z."/>
            <person name="Li Z."/>
            <person name="Liu W."/>
            <person name="Liu X."/>
            <person name="Perez L."/>
            <person name="Shen H."/>
            <person name="Wang Q."/>
            <person name="Watt J."/>
            <person name="Xi L."/>
            <person name="Xin Y."/>
            <person name="Zhou J."/>
            <person name="Deng J."/>
            <person name="Jiang H."/>
            <person name="Liu Y."/>
            <person name="Qu J."/>
            <person name="Song X.-Z."/>
            <person name="Zhang L."/>
            <person name="Villasana D."/>
            <person name="Johnson A."/>
            <person name="Liu J."/>
            <person name="Liyanage D."/>
            <person name="Lorensuhewa L."/>
            <person name="Robinson T."/>
            <person name="Song A."/>
            <person name="Song B.-B."/>
            <person name="Dinh H."/>
            <person name="Thornton R."/>
            <person name="Coyle M."/>
            <person name="Francisco L."/>
            <person name="Jackson L."/>
            <person name="Javaid M."/>
            <person name="Korchina V."/>
            <person name="Kovar C."/>
            <person name="Mata R."/>
            <person name="Mathew T."/>
            <person name="Ngo R."/>
            <person name="Nguyen L."/>
            <person name="Nguyen N."/>
            <person name="Okwuonu G."/>
            <person name="Ongeri F."/>
            <person name="Pham C."/>
            <person name="Simmons D."/>
            <person name="Wilczek-Boney K."/>
            <person name="Hale W."/>
            <person name="Jakkamsetti A."/>
            <person name="Pham P."/>
            <person name="Ruth R."/>
            <person name="San Lucas F."/>
            <person name="Warren J."/>
            <person name="Zhang J."/>
            <person name="Zhao Z."/>
            <person name="Zhou C."/>
            <person name="Zhu D."/>
            <person name="Lee S."/>
            <person name="Bess C."/>
            <person name="Blankenburg K."/>
            <person name="Forbes L."/>
            <person name="Fu Q."/>
            <person name="Gubbala S."/>
            <person name="Hirani K."/>
            <person name="Jayaseelan J.C."/>
            <person name="Lara F."/>
            <person name="Munidasa M."/>
            <person name="Palculict T."/>
            <person name="Patil S."/>
            <person name="Pu L.-L."/>
            <person name="Saada N."/>
            <person name="Tang L."/>
            <person name="Weissenberger G."/>
            <person name="Zhu Y."/>
            <person name="Hemphill L."/>
            <person name="Shang Y."/>
            <person name="Youmans B."/>
            <person name="Ayvaz T."/>
            <person name="Ross M."/>
            <person name="Santibanez J."/>
            <person name="Aqrawi P."/>
            <person name="Gross S."/>
            <person name="Joshi V."/>
            <person name="Fowler G."/>
            <person name="Nazareth L."/>
            <person name="Reid J."/>
            <person name="Worley K."/>
            <person name="Petrosino J."/>
            <person name="Highlander S."/>
            <person name="Gibbs R."/>
        </authorList>
    </citation>
    <scope>NUCLEOTIDE SEQUENCE [LARGE SCALE GENOMIC DNA]</scope>
    <source>
        <strain evidence="3">ATCC 33269</strain>
    </source>
</reference>
<protein>
    <submittedName>
        <fullName evidence="3">Uncharacterized protein</fullName>
    </submittedName>
</protein>
<dbReference type="eggNOG" id="COG2378">
    <property type="taxonomic scope" value="Bacteria"/>
</dbReference>
<dbReference type="AlphaFoldDB" id="E7RQQ4"/>
<name>E7RQQ4_9BACT</name>
<feature type="domain" description="WYL" evidence="1">
    <location>
        <begin position="121"/>
        <end position="188"/>
    </location>
</feature>
<keyword evidence="4" id="KW-1185">Reference proteome</keyword>
<evidence type="ECO:0000313" key="4">
    <source>
        <dbReference type="Proteomes" id="UP000005580"/>
    </source>
</evidence>
<dbReference type="InterPro" id="IPR057727">
    <property type="entry name" value="WCX_dom"/>
</dbReference>
<evidence type="ECO:0000313" key="3">
    <source>
        <dbReference type="EMBL" id="EFZ36592.1"/>
    </source>
</evidence>
<accession>E7RQQ4</accession>
<dbReference type="PANTHER" id="PTHR34580">
    <property type="match status" value="1"/>
</dbReference>
<dbReference type="Pfam" id="PF25583">
    <property type="entry name" value="WCX"/>
    <property type="match status" value="1"/>
</dbReference>
<dbReference type="RefSeq" id="WP_004369649.1">
    <property type="nucleotide sequence ID" value="NZ_GL833119.1"/>
</dbReference>
<dbReference type="InterPro" id="IPR051534">
    <property type="entry name" value="CBASS_pafABC_assoc_protein"/>
</dbReference>
<dbReference type="Proteomes" id="UP000005580">
    <property type="component" value="Unassembled WGS sequence"/>
</dbReference>
<dbReference type="EMBL" id="AEPE02000005">
    <property type="protein sequence ID" value="EFZ36592.1"/>
    <property type="molecule type" value="Genomic_DNA"/>
</dbReference>